<reference evidence="8" key="2">
    <citation type="submission" date="2023-06" db="EMBL/GenBank/DDBJ databases">
        <authorList>
            <consortium name="Lawrence Berkeley National Laboratory"/>
            <person name="Haridas S."/>
            <person name="Hensen N."/>
            <person name="Bonometti L."/>
            <person name="Westerberg I."/>
            <person name="Brannstrom I.O."/>
            <person name="Guillou S."/>
            <person name="Cros-Aarteil S."/>
            <person name="Calhoun S."/>
            <person name="Kuo A."/>
            <person name="Mondo S."/>
            <person name="Pangilinan J."/>
            <person name="Riley R."/>
            <person name="Labutti K."/>
            <person name="Andreopoulos B."/>
            <person name="Lipzen A."/>
            <person name="Chen C."/>
            <person name="Yanf M."/>
            <person name="Daum C."/>
            <person name="Ng V."/>
            <person name="Clum A."/>
            <person name="Steindorff A."/>
            <person name="Ohm R."/>
            <person name="Martin F."/>
            <person name="Silar P."/>
            <person name="Natvig D."/>
            <person name="Lalanne C."/>
            <person name="Gautier V."/>
            <person name="Ament-Velasquez S.L."/>
            <person name="Kruys A."/>
            <person name="Hutchinson M.I."/>
            <person name="Powell A.J."/>
            <person name="Barry K."/>
            <person name="Miller A.N."/>
            <person name="Grigoriev I.V."/>
            <person name="Debuchy R."/>
            <person name="Gladieux P."/>
            <person name="Thoren M.H."/>
            <person name="Johannesson H."/>
        </authorList>
    </citation>
    <scope>NUCLEOTIDE SEQUENCE</scope>
    <source>
        <strain evidence="8">CBS 958.72</strain>
    </source>
</reference>
<organism evidence="8 9">
    <name type="scientific">Lasiosphaeria ovina</name>
    <dbReference type="NCBI Taxonomy" id="92902"/>
    <lineage>
        <taxon>Eukaryota</taxon>
        <taxon>Fungi</taxon>
        <taxon>Dikarya</taxon>
        <taxon>Ascomycota</taxon>
        <taxon>Pezizomycotina</taxon>
        <taxon>Sordariomycetes</taxon>
        <taxon>Sordariomycetidae</taxon>
        <taxon>Sordariales</taxon>
        <taxon>Lasiosphaeriaceae</taxon>
        <taxon>Lasiosphaeria</taxon>
    </lineage>
</organism>
<keyword evidence="2" id="KW-0479">Metal-binding</keyword>
<dbReference type="GO" id="GO:0000981">
    <property type="term" value="F:DNA-binding transcription factor activity, RNA polymerase II-specific"/>
    <property type="evidence" value="ECO:0007669"/>
    <property type="project" value="InterPro"/>
</dbReference>
<dbReference type="InterPro" id="IPR036864">
    <property type="entry name" value="Zn2-C6_fun-type_DNA-bd_sf"/>
</dbReference>
<dbReference type="SMART" id="SM00066">
    <property type="entry name" value="GAL4"/>
    <property type="match status" value="1"/>
</dbReference>
<sequence length="652" mass="71773">MAHFAMLPRSDEVDMGTFLASKAVQACISCRKQKRKCDKSLPNCGLCTKMGRPCDYTADAQPPPTADDLAVLQSRLADLENRLSAANSNSNHGTPNTNASAYTESLRPASPGSGRILDRPSVNNSRGPQWLPSGRFPSAIFLDIDCFKWASIPIPKPNIDLPADVYEVLSRGNAVQDATAEYFATVHTWFPIISRKRMTLGFSLWEGGPDLAMLFLAIKLVISLPSENTNPDNGARTNPLYKASKRFLAMLEDSGTLSLLHLQAMILVAVYELGHAIYPAAWITVATCARYADLIGLPSFKDTSVMLGSCTTWTESEERRRVWWAVYILDRVICLGNKKRFSMPEPEDNYLLPVDDKAWDDGDPSRGVAKSIHTPLFQPQGGFARLAQACMLINNVTKHCRDTIQSYRCGAPKPFDLAHVQGLAEALTSFGTIVEEQNDNSINNNNSSSTSPSSEPALSSSSSSSSSSPSTVSLSPQQQHQQHLKQQHPQHRRHRPLTFDLVAPRCLAFSALVMLLDAYACPENLRDGPGPGGVDAAVPMETDERDMQSQAVTGLQDLSLRVRDLSLELLEAAMLPAGSRQVSPLCLDALYGAMASLHWLWKESGSPEIHAALEDIKRCIHHLALRWRLATEYLELIHNHDVTTLMAWRINS</sequence>
<dbReference type="CDD" id="cd00067">
    <property type="entry name" value="GAL4"/>
    <property type="match status" value="1"/>
</dbReference>
<gene>
    <name evidence="8" type="ORF">B0T24DRAFT_58325</name>
</gene>
<comment type="caution">
    <text evidence="8">The sequence shown here is derived from an EMBL/GenBank/DDBJ whole genome shotgun (WGS) entry which is preliminary data.</text>
</comment>
<protein>
    <recommendedName>
        <fullName evidence="7">Zn(2)-C6 fungal-type domain-containing protein</fullName>
    </recommendedName>
</protein>
<evidence type="ECO:0000313" key="9">
    <source>
        <dbReference type="Proteomes" id="UP001287356"/>
    </source>
</evidence>
<dbReference type="CDD" id="cd12148">
    <property type="entry name" value="fungal_TF_MHR"/>
    <property type="match status" value="1"/>
</dbReference>
<dbReference type="Pfam" id="PF00172">
    <property type="entry name" value="Zn_clus"/>
    <property type="match status" value="1"/>
</dbReference>
<evidence type="ECO:0000256" key="6">
    <source>
        <dbReference type="SAM" id="MobiDB-lite"/>
    </source>
</evidence>
<feature type="domain" description="Zn(2)-C6 fungal-type" evidence="7">
    <location>
        <begin position="26"/>
        <end position="56"/>
    </location>
</feature>
<dbReference type="SMART" id="SM00906">
    <property type="entry name" value="Fungal_trans"/>
    <property type="match status" value="1"/>
</dbReference>
<reference evidence="8" key="1">
    <citation type="journal article" date="2023" name="Mol. Phylogenet. Evol.">
        <title>Genome-scale phylogeny and comparative genomics of the fungal order Sordariales.</title>
        <authorList>
            <person name="Hensen N."/>
            <person name="Bonometti L."/>
            <person name="Westerberg I."/>
            <person name="Brannstrom I.O."/>
            <person name="Guillou S."/>
            <person name="Cros-Aarteil S."/>
            <person name="Calhoun S."/>
            <person name="Haridas S."/>
            <person name="Kuo A."/>
            <person name="Mondo S."/>
            <person name="Pangilinan J."/>
            <person name="Riley R."/>
            <person name="LaButti K."/>
            <person name="Andreopoulos B."/>
            <person name="Lipzen A."/>
            <person name="Chen C."/>
            <person name="Yan M."/>
            <person name="Daum C."/>
            <person name="Ng V."/>
            <person name="Clum A."/>
            <person name="Steindorff A."/>
            <person name="Ohm R.A."/>
            <person name="Martin F."/>
            <person name="Silar P."/>
            <person name="Natvig D.O."/>
            <person name="Lalanne C."/>
            <person name="Gautier V."/>
            <person name="Ament-Velasquez S.L."/>
            <person name="Kruys A."/>
            <person name="Hutchinson M.I."/>
            <person name="Powell A.J."/>
            <person name="Barry K."/>
            <person name="Miller A.N."/>
            <person name="Grigoriev I.V."/>
            <person name="Debuchy R."/>
            <person name="Gladieux P."/>
            <person name="Hiltunen Thoren M."/>
            <person name="Johannesson H."/>
        </authorList>
    </citation>
    <scope>NUCLEOTIDE SEQUENCE</scope>
    <source>
        <strain evidence="8">CBS 958.72</strain>
    </source>
</reference>
<dbReference type="PROSITE" id="PS00463">
    <property type="entry name" value="ZN2_CY6_FUNGAL_1"/>
    <property type="match status" value="1"/>
</dbReference>
<proteinExistence type="predicted"/>
<dbReference type="GO" id="GO:0003677">
    <property type="term" value="F:DNA binding"/>
    <property type="evidence" value="ECO:0007669"/>
    <property type="project" value="InterPro"/>
</dbReference>
<dbReference type="EMBL" id="JAULSN010000001">
    <property type="protein sequence ID" value="KAK3383665.1"/>
    <property type="molecule type" value="Genomic_DNA"/>
</dbReference>
<feature type="compositionally biased region" description="Basic residues" evidence="6">
    <location>
        <begin position="482"/>
        <end position="494"/>
    </location>
</feature>
<dbReference type="InterPro" id="IPR001138">
    <property type="entry name" value="Zn2Cys6_DnaBD"/>
</dbReference>
<evidence type="ECO:0000256" key="4">
    <source>
        <dbReference type="ARBA" id="ARBA00023163"/>
    </source>
</evidence>
<comment type="subcellular location">
    <subcellularLocation>
        <location evidence="1">Nucleus</location>
    </subcellularLocation>
</comment>
<dbReference type="PANTHER" id="PTHR47338">
    <property type="entry name" value="ZN(II)2CYS6 TRANSCRIPTION FACTOR (EUROFUNG)-RELATED"/>
    <property type="match status" value="1"/>
</dbReference>
<evidence type="ECO:0000256" key="3">
    <source>
        <dbReference type="ARBA" id="ARBA00023015"/>
    </source>
</evidence>
<dbReference type="PROSITE" id="PS50048">
    <property type="entry name" value="ZN2_CY6_FUNGAL_2"/>
    <property type="match status" value="1"/>
</dbReference>
<evidence type="ECO:0000313" key="8">
    <source>
        <dbReference type="EMBL" id="KAK3383665.1"/>
    </source>
</evidence>
<feature type="region of interest" description="Disordered" evidence="6">
    <location>
        <begin position="85"/>
        <end position="129"/>
    </location>
</feature>
<accession>A0AAE0TY22</accession>
<dbReference type="AlphaFoldDB" id="A0AAE0TY22"/>
<feature type="compositionally biased region" description="Polar residues" evidence="6">
    <location>
        <begin position="85"/>
        <end position="103"/>
    </location>
</feature>
<feature type="compositionally biased region" description="Low complexity" evidence="6">
    <location>
        <begin position="440"/>
        <end position="481"/>
    </location>
</feature>
<evidence type="ECO:0000256" key="5">
    <source>
        <dbReference type="ARBA" id="ARBA00023242"/>
    </source>
</evidence>
<dbReference type="GO" id="GO:0008270">
    <property type="term" value="F:zinc ion binding"/>
    <property type="evidence" value="ECO:0007669"/>
    <property type="project" value="InterPro"/>
</dbReference>
<keyword evidence="3" id="KW-0805">Transcription regulation</keyword>
<dbReference type="InterPro" id="IPR050815">
    <property type="entry name" value="TF_fung"/>
</dbReference>
<keyword evidence="5" id="KW-0539">Nucleus</keyword>
<dbReference type="Proteomes" id="UP001287356">
    <property type="component" value="Unassembled WGS sequence"/>
</dbReference>
<keyword evidence="9" id="KW-1185">Reference proteome</keyword>
<evidence type="ECO:0000256" key="2">
    <source>
        <dbReference type="ARBA" id="ARBA00022723"/>
    </source>
</evidence>
<dbReference type="GO" id="GO:0005634">
    <property type="term" value="C:nucleus"/>
    <property type="evidence" value="ECO:0007669"/>
    <property type="project" value="UniProtKB-SubCell"/>
</dbReference>
<feature type="region of interest" description="Disordered" evidence="6">
    <location>
        <begin position="438"/>
        <end position="494"/>
    </location>
</feature>
<dbReference type="PANTHER" id="PTHR47338:SF20">
    <property type="entry name" value="ZN(II)2CYS6 TRANSCRIPTION FACTOR (EUROFUNG)"/>
    <property type="match status" value="1"/>
</dbReference>
<dbReference type="Pfam" id="PF04082">
    <property type="entry name" value="Fungal_trans"/>
    <property type="match status" value="1"/>
</dbReference>
<dbReference type="GO" id="GO:0006351">
    <property type="term" value="P:DNA-templated transcription"/>
    <property type="evidence" value="ECO:0007669"/>
    <property type="project" value="InterPro"/>
</dbReference>
<evidence type="ECO:0000256" key="1">
    <source>
        <dbReference type="ARBA" id="ARBA00004123"/>
    </source>
</evidence>
<dbReference type="SUPFAM" id="SSF57701">
    <property type="entry name" value="Zn2/Cys6 DNA-binding domain"/>
    <property type="match status" value="1"/>
</dbReference>
<evidence type="ECO:0000259" key="7">
    <source>
        <dbReference type="PROSITE" id="PS50048"/>
    </source>
</evidence>
<name>A0AAE0TY22_9PEZI</name>
<keyword evidence="4" id="KW-0804">Transcription</keyword>
<dbReference type="InterPro" id="IPR007219">
    <property type="entry name" value="XnlR_reg_dom"/>
</dbReference>
<dbReference type="Gene3D" id="4.10.240.10">
    <property type="entry name" value="Zn(2)-C6 fungal-type DNA-binding domain"/>
    <property type="match status" value="1"/>
</dbReference>